<proteinExistence type="predicted"/>
<keyword evidence="4 5" id="KW-0472">Membrane</keyword>
<reference evidence="6 7" key="1">
    <citation type="journal article" date="2025" name="Microbiol. Resour. Announc.">
        <title>Draft genome sequences for Neonectria magnoliae and Neonectria punicea, canker pathogens of Liriodendron tulipifera and Acer saccharum in West Virginia.</title>
        <authorList>
            <person name="Petronek H.M."/>
            <person name="Kasson M.T."/>
            <person name="Metheny A.M."/>
            <person name="Stauder C.M."/>
            <person name="Lovett B."/>
            <person name="Lynch S.C."/>
            <person name="Garnas J.R."/>
            <person name="Kasson L.R."/>
            <person name="Stajich J.E."/>
        </authorList>
    </citation>
    <scope>NUCLEOTIDE SEQUENCE [LARGE SCALE GENOMIC DNA]</scope>
    <source>
        <strain evidence="6 7">NRRL 64653</strain>
    </source>
</reference>
<gene>
    <name evidence="6" type="ORF">QQX98_013258</name>
</gene>
<feature type="transmembrane region" description="Helical" evidence="5">
    <location>
        <begin position="119"/>
        <end position="137"/>
    </location>
</feature>
<feature type="transmembrane region" description="Helical" evidence="5">
    <location>
        <begin position="6"/>
        <end position="27"/>
    </location>
</feature>
<sequence>MSLMCWVIGAIISTCGIFVMLEFGAGIPRSGGIKNYLERSFHPRLMQTCIYVFYCVFLQISASNAITFSSYILVAAGVESTTWKLRGVAIAGAVFAVGMHTVIPKVGRALQDLLSTVKLFTLAFIVCCGFAALGGHLKVEKPGNFSNSFEGTSHNGYNIGSAILNVIFSFQGYDNVNAFAAVSKEEFLEAKVTVAATLFKNLFGESAGTKALPALVALSALGHLLGVAFTVRYRAYH</sequence>
<accession>A0ABR1GGJ7</accession>
<evidence type="ECO:0000256" key="2">
    <source>
        <dbReference type="ARBA" id="ARBA00022692"/>
    </source>
</evidence>
<keyword evidence="7" id="KW-1185">Reference proteome</keyword>
<feature type="transmembrane region" description="Helical" evidence="5">
    <location>
        <begin position="48"/>
        <end position="73"/>
    </location>
</feature>
<comment type="caution">
    <text evidence="6">The sequence shown here is derived from an EMBL/GenBank/DDBJ whole genome shotgun (WGS) entry which is preliminary data.</text>
</comment>
<dbReference type="InterPro" id="IPR050598">
    <property type="entry name" value="AminoAcid_Transporter"/>
</dbReference>
<keyword evidence="3 5" id="KW-1133">Transmembrane helix</keyword>
<dbReference type="PANTHER" id="PTHR11785:SF353">
    <property type="entry name" value="METHIONINE TRANSPORTER (EUROFUNG)"/>
    <property type="match status" value="1"/>
</dbReference>
<dbReference type="PANTHER" id="PTHR11785">
    <property type="entry name" value="AMINO ACID TRANSPORTER"/>
    <property type="match status" value="1"/>
</dbReference>
<comment type="subcellular location">
    <subcellularLocation>
        <location evidence="1">Membrane</location>
        <topology evidence="1">Multi-pass membrane protein</topology>
    </subcellularLocation>
</comment>
<protein>
    <submittedName>
        <fullName evidence="6">Uncharacterized protein</fullName>
    </submittedName>
</protein>
<dbReference type="EMBL" id="JAZAVJ010000568">
    <property type="protein sequence ID" value="KAK7393954.1"/>
    <property type="molecule type" value="Genomic_DNA"/>
</dbReference>
<evidence type="ECO:0000313" key="6">
    <source>
        <dbReference type="EMBL" id="KAK7393954.1"/>
    </source>
</evidence>
<feature type="transmembrane region" description="Helical" evidence="5">
    <location>
        <begin position="85"/>
        <end position="107"/>
    </location>
</feature>
<evidence type="ECO:0000313" key="7">
    <source>
        <dbReference type="Proteomes" id="UP001498476"/>
    </source>
</evidence>
<dbReference type="Pfam" id="PF13520">
    <property type="entry name" value="AA_permease_2"/>
    <property type="match status" value="1"/>
</dbReference>
<evidence type="ECO:0000256" key="4">
    <source>
        <dbReference type="ARBA" id="ARBA00023136"/>
    </source>
</evidence>
<dbReference type="InterPro" id="IPR002293">
    <property type="entry name" value="AA/rel_permease1"/>
</dbReference>
<name>A0ABR1GGJ7_9HYPO</name>
<keyword evidence="2 5" id="KW-0812">Transmembrane</keyword>
<dbReference type="Gene3D" id="1.20.1740.10">
    <property type="entry name" value="Amino acid/polyamine transporter I"/>
    <property type="match status" value="1"/>
</dbReference>
<evidence type="ECO:0000256" key="1">
    <source>
        <dbReference type="ARBA" id="ARBA00004141"/>
    </source>
</evidence>
<feature type="transmembrane region" description="Helical" evidence="5">
    <location>
        <begin position="211"/>
        <end position="231"/>
    </location>
</feature>
<dbReference type="Proteomes" id="UP001498476">
    <property type="component" value="Unassembled WGS sequence"/>
</dbReference>
<evidence type="ECO:0000256" key="3">
    <source>
        <dbReference type="ARBA" id="ARBA00022989"/>
    </source>
</evidence>
<organism evidence="6 7">
    <name type="scientific">Neonectria punicea</name>
    <dbReference type="NCBI Taxonomy" id="979145"/>
    <lineage>
        <taxon>Eukaryota</taxon>
        <taxon>Fungi</taxon>
        <taxon>Dikarya</taxon>
        <taxon>Ascomycota</taxon>
        <taxon>Pezizomycotina</taxon>
        <taxon>Sordariomycetes</taxon>
        <taxon>Hypocreomycetidae</taxon>
        <taxon>Hypocreales</taxon>
        <taxon>Nectriaceae</taxon>
        <taxon>Neonectria</taxon>
    </lineage>
</organism>
<evidence type="ECO:0000256" key="5">
    <source>
        <dbReference type="SAM" id="Phobius"/>
    </source>
</evidence>